<dbReference type="PANTHER" id="PTHR30461:SF25">
    <property type="entry name" value="RESOLVASE-RELATED"/>
    <property type="match status" value="1"/>
</dbReference>
<keyword evidence="2" id="KW-0238">DNA-binding</keyword>
<dbReference type="RefSeq" id="WP_116918282.1">
    <property type="nucleotide sequence ID" value="NZ_QEKQ01000001.1"/>
</dbReference>
<evidence type="ECO:0000256" key="1">
    <source>
        <dbReference type="ARBA" id="ARBA00022908"/>
    </source>
</evidence>
<dbReference type="Pfam" id="PF00239">
    <property type="entry name" value="Resolvase"/>
    <property type="match status" value="1"/>
</dbReference>
<dbReference type="GO" id="GO:0003677">
    <property type="term" value="F:DNA binding"/>
    <property type="evidence" value="ECO:0007669"/>
    <property type="project" value="UniProtKB-KW"/>
</dbReference>
<evidence type="ECO:0000259" key="6">
    <source>
        <dbReference type="PROSITE" id="PS51736"/>
    </source>
</evidence>
<gene>
    <name evidence="7" type="ORF">C8D92_101401</name>
</gene>
<protein>
    <submittedName>
        <fullName evidence="7">DNA invertase Pin-like site-specific DNA recombinase</fullName>
    </submittedName>
</protein>
<accession>A0A2U1D1D3</accession>
<comment type="caution">
    <text evidence="7">The sequence shown here is derived from an EMBL/GenBank/DDBJ whole genome shotgun (WGS) entry which is preliminary data.</text>
</comment>
<evidence type="ECO:0000313" key="8">
    <source>
        <dbReference type="Proteomes" id="UP000245887"/>
    </source>
</evidence>
<evidence type="ECO:0000256" key="4">
    <source>
        <dbReference type="PIRSR" id="PIRSR606118-50"/>
    </source>
</evidence>
<dbReference type="EMBL" id="QEKQ01000001">
    <property type="protein sequence ID" value="PVY79192.1"/>
    <property type="molecule type" value="Genomic_DNA"/>
</dbReference>
<dbReference type="InterPro" id="IPR006119">
    <property type="entry name" value="Resolv_N"/>
</dbReference>
<dbReference type="Proteomes" id="UP000245887">
    <property type="component" value="Unassembled WGS sequence"/>
</dbReference>
<feature type="active site" description="O-(5'-phospho-DNA)-serine intermediate" evidence="4 5">
    <location>
        <position position="10"/>
    </location>
</feature>
<dbReference type="AlphaFoldDB" id="A0A2U1D1D3"/>
<reference evidence="7 8" key="1">
    <citation type="submission" date="2018-04" db="EMBL/GenBank/DDBJ databases">
        <title>Genomic Encyclopedia of Type Strains, Phase IV (KMG-IV): sequencing the most valuable type-strain genomes for metagenomic binning, comparative biology and taxonomic classification.</title>
        <authorList>
            <person name="Goeker M."/>
        </authorList>
    </citation>
    <scope>NUCLEOTIDE SEQUENCE [LARGE SCALE GENOMIC DNA]</scope>
    <source>
        <strain evidence="7 8">DSM 28688</strain>
    </source>
</reference>
<dbReference type="PROSITE" id="PS51736">
    <property type="entry name" value="RECOMBINASES_3"/>
    <property type="match status" value="1"/>
</dbReference>
<dbReference type="Gene3D" id="3.40.50.1390">
    <property type="entry name" value="Resolvase, N-terminal catalytic domain"/>
    <property type="match status" value="1"/>
</dbReference>
<dbReference type="SMART" id="SM00857">
    <property type="entry name" value="Resolvase"/>
    <property type="match status" value="1"/>
</dbReference>
<dbReference type="InterPro" id="IPR050639">
    <property type="entry name" value="SSR_resolvase"/>
</dbReference>
<dbReference type="PROSITE" id="PS00397">
    <property type="entry name" value="RECOMBINASES_1"/>
    <property type="match status" value="1"/>
</dbReference>
<feature type="domain" description="Resolvase/invertase-type recombinase catalytic" evidence="6">
    <location>
        <begin position="2"/>
        <end position="155"/>
    </location>
</feature>
<keyword evidence="1" id="KW-0229">DNA integration</keyword>
<dbReference type="GO" id="GO:0015074">
    <property type="term" value="P:DNA integration"/>
    <property type="evidence" value="ECO:0007669"/>
    <property type="project" value="UniProtKB-KW"/>
</dbReference>
<organism evidence="7 8">
    <name type="scientific">Tamilnaduibacter salinus</name>
    <dbReference type="NCBI Taxonomy" id="1484056"/>
    <lineage>
        <taxon>Bacteria</taxon>
        <taxon>Pseudomonadati</taxon>
        <taxon>Pseudomonadota</taxon>
        <taxon>Gammaproteobacteria</taxon>
        <taxon>Pseudomonadales</taxon>
        <taxon>Marinobacteraceae</taxon>
        <taxon>Tamilnaduibacter</taxon>
    </lineage>
</organism>
<dbReference type="SUPFAM" id="SSF53041">
    <property type="entry name" value="Resolvase-like"/>
    <property type="match status" value="1"/>
</dbReference>
<evidence type="ECO:0000256" key="3">
    <source>
        <dbReference type="ARBA" id="ARBA00023172"/>
    </source>
</evidence>
<dbReference type="InterPro" id="IPR036162">
    <property type="entry name" value="Resolvase-like_N_sf"/>
</dbReference>
<evidence type="ECO:0000256" key="2">
    <source>
        <dbReference type="ARBA" id="ARBA00023125"/>
    </source>
</evidence>
<keyword evidence="3" id="KW-0233">DNA recombination</keyword>
<dbReference type="CDD" id="cd03767">
    <property type="entry name" value="SR_Res_par"/>
    <property type="match status" value="1"/>
</dbReference>
<dbReference type="PROSITE" id="PS00398">
    <property type="entry name" value="RECOMBINASES_2"/>
    <property type="match status" value="1"/>
</dbReference>
<dbReference type="OrthoDB" id="9786476at2"/>
<dbReference type="InterPro" id="IPR006118">
    <property type="entry name" value="Recombinase_CS"/>
</dbReference>
<evidence type="ECO:0000313" key="7">
    <source>
        <dbReference type="EMBL" id="PVY79192.1"/>
    </source>
</evidence>
<proteinExistence type="predicted"/>
<dbReference type="FunFam" id="3.40.50.1390:FF:000010">
    <property type="entry name" value="Recombinase resolvase family"/>
    <property type="match status" value="1"/>
</dbReference>
<dbReference type="PANTHER" id="PTHR30461">
    <property type="entry name" value="DNA-INVERTASE FROM LAMBDOID PROPHAGE"/>
    <property type="match status" value="1"/>
</dbReference>
<dbReference type="Gene3D" id="1.10.10.60">
    <property type="entry name" value="Homeodomain-like"/>
    <property type="match status" value="1"/>
</dbReference>
<name>A0A2U1D1D3_9GAMM</name>
<evidence type="ECO:0000256" key="5">
    <source>
        <dbReference type="PROSITE-ProRule" id="PRU10137"/>
    </source>
</evidence>
<dbReference type="GO" id="GO:0000150">
    <property type="term" value="F:DNA strand exchange activity"/>
    <property type="evidence" value="ECO:0007669"/>
    <property type="project" value="InterPro"/>
</dbReference>
<sequence length="201" mass="22909">MHVRAYLRASTEDQDALRAKEQLEQFAEEQGLKIAATYVERQSGASLKRPELFRLLGDCHKGDILLVEQVDRLSRLNGEDWETLKTEIKSRGVRVVALDLPTSYMALKTDDEITDRLMESLNGMMLDMLAALARKDYADRRRRQAQGIKKAKAEGKFKGRPVDEERHRNIKTMIEKGHSWSEVSRITGASRATIARALKRA</sequence>